<keyword evidence="3" id="KW-1003">Cell membrane</keyword>
<dbReference type="RefSeq" id="WP_036185314.1">
    <property type="nucleotide sequence ID" value="NZ_AVDA01000008.1"/>
</dbReference>
<feature type="transmembrane region" description="Helical" evidence="7">
    <location>
        <begin position="12"/>
        <end position="36"/>
    </location>
</feature>
<proteinExistence type="predicted"/>
<dbReference type="STRING" id="1384049.CD29_08785"/>
<dbReference type="AlphaFoldDB" id="A0A0A3I8J5"/>
<keyword evidence="2" id="KW-0813">Transport</keyword>
<keyword evidence="6 7" id="KW-0472">Membrane</keyword>
<feature type="transmembrane region" description="Helical" evidence="7">
    <location>
        <begin position="284"/>
        <end position="301"/>
    </location>
</feature>
<evidence type="ECO:0000256" key="2">
    <source>
        <dbReference type="ARBA" id="ARBA00022448"/>
    </source>
</evidence>
<evidence type="ECO:0000256" key="6">
    <source>
        <dbReference type="ARBA" id="ARBA00023136"/>
    </source>
</evidence>
<evidence type="ECO:0000256" key="1">
    <source>
        <dbReference type="ARBA" id="ARBA00004651"/>
    </source>
</evidence>
<keyword evidence="5 7" id="KW-1133">Transmembrane helix</keyword>
<feature type="transmembrane region" description="Helical" evidence="7">
    <location>
        <begin position="251"/>
        <end position="272"/>
    </location>
</feature>
<dbReference type="eggNOG" id="COG2814">
    <property type="taxonomic scope" value="Bacteria"/>
</dbReference>
<dbReference type="EMBL" id="JPVN01000008">
    <property type="protein sequence ID" value="KGR79088.1"/>
    <property type="molecule type" value="Genomic_DNA"/>
</dbReference>
<dbReference type="PANTHER" id="PTHR23513">
    <property type="entry name" value="INTEGRAL MEMBRANE EFFLUX PROTEIN-RELATED"/>
    <property type="match status" value="1"/>
</dbReference>
<sequence length="414" mass="46041">MKELFKNKKFVILWLAQAASGLGSTFATFTLAWLVYEMTGSKVAMGSVWVSFMLPNIIIQLFAGPFLDRWDRKKVMIFSEWSRAATFLILFIFLSLNLVQAWQLFIVSIAIGIAQPIFYPASMAYVADILPKEKLIKGNSLLEGTGQVMMLLGPTLGGLLISFFGIEAVLLILIISLGASGALLMKNPSSKKRRIEKKESWYFQFKEGLQFYRVYPVLLGVGLMMMLINFSSGAAQPMFLPYITDELGGTAFQYGLFTSAFSFGMLAGTLLTGTLKEPKNRKRVMLGALFLNGVLFLGLAWTPFYWLALVISFGQGLFAIIFNINNTTLYQRRVPEHLRGRVFSVRILLAQAGIPFGAALGGLFAQIFSIPILFTVLGCLIALTTIVCWFIPIFQKLNDQDVVNLETNEGAEKI</sequence>
<dbReference type="PROSITE" id="PS50850">
    <property type="entry name" value="MFS"/>
    <property type="match status" value="1"/>
</dbReference>
<evidence type="ECO:0000256" key="5">
    <source>
        <dbReference type="ARBA" id="ARBA00022989"/>
    </source>
</evidence>
<reference evidence="9 10" key="1">
    <citation type="submission" date="2014-02" db="EMBL/GenBank/DDBJ databases">
        <title>Draft genome sequence of Lysinibacillus manganicus DSM 26584T.</title>
        <authorList>
            <person name="Zhang F."/>
            <person name="Wang G."/>
            <person name="Zhang L."/>
        </authorList>
    </citation>
    <scope>NUCLEOTIDE SEQUENCE [LARGE SCALE GENOMIC DNA]</scope>
    <source>
        <strain evidence="9 10">DSM 26584</strain>
    </source>
</reference>
<gene>
    <name evidence="9" type="ORF">CD29_08785</name>
</gene>
<name>A0A0A3I8J5_9BACL</name>
<evidence type="ECO:0000256" key="7">
    <source>
        <dbReference type="SAM" id="Phobius"/>
    </source>
</evidence>
<feature type="transmembrane region" description="Helical" evidence="7">
    <location>
        <begin position="345"/>
        <end position="364"/>
    </location>
</feature>
<feature type="transmembrane region" description="Helical" evidence="7">
    <location>
        <begin position="48"/>
        <end position="67"/>
    </location>
</feature>
<dbReference type="GO" id="GO:0005886">
    <property type="term" value="C:plasma membrane"/>
    <property type="evidence" value="ECO:0007669"/>
    <property type="project" value="UniProtKB-SubCell"/>
</dbReference>
<dbReference type="InterPro" id="IPR020846">
    <property type="entry name" value="MFS_dom"/>
</dbReference>
<dbReference type="OrthoDB" id="7055052at2"/>
<protein>
    <submittedName>
        <fullName evidence="9">Multidrug transporter</fullName>
    </submittedName>
</protein>
<comment type="caution">
    <text evidence="9">The sequence shown here is derived from an EMBL/GenBank/DDBJ whole genome shotgun (WGS) entry which is preliminary data.</text>
</comment>
<organism evidence="9 10">
    <name type="scientific">Ureibacillus manganicus DSM 26584</name>
    <dbReference type="NCBI Taxonomy" id="1384049"/>
    <lineage>
        <taxon>Bacteria</taxon>
        <taxon>Bacillati</taxon>
        <taxon>Bacillota</taxon>
        <taxon>Bacilli</taxon>
        <taxon>Bacillales</taxon>
        <taxon>Caryophanaceae</taxon>
        <taxon>Ureibacillus</taxon>
    </lineage>
</organism>
<dbReference type="Proteomes" id="UP000030416">
    <property type="component" value="Unassembled WGS sequence"/>
</dbReference>
<keyword evidence="10" id="KW-1185">Reference proteome</keyword>
<dbReference type="Gene3D" id="1.20.1250.20">
    <property type="entry name" value="MFS general substrate transporter like domains"/>
    <property type="match status" value="2"/>
</dbReference>
<feature type="transmembrane region" description="Helical" evidence="7">
    <location>
        <begin position="211"/>
        <end position="231"/>
    </location>
</feature>
<evidence type="ECO:0000313" key="9">
    <source>
        <dbReference type="EMBL" id="KGR79088.1"/>
    </source>
</evidence>
<dbReference type="InterPro" id="IPR010290">
    <property type="entry name" value="TM_effector"/>
</dbReference>
<dbReference type="PANTHER" id="PTHR23513:SF6">
    <property type="entry name" value="MAJOR FACILITATOR SUPERFAMILY ASSOCIATED DOMAIN-CONTAINING PROTEIN"/>
    <property type="match status" value="1"/>
</dbReference>
<dbReference type="InterPro" id="IPR036259">
    <property type="entry name" value="MFS_trans_sf"/>
</dbReference>
<feature type="transmembrane region" description="Helical" evidence="7">
    <location>
        <begin position="307"/>
        <end position="324"/>
    </location>
</feature>
<comment type="subcellular location">
    <subcellularLocation>
        <location evidence="1">Cell membrane</location>
        <topology evidence="1">Multi-pass membrane protein</topology>
    </subcellularLocation>
</comment>
<evidence type="ECO:0000256" key="3">
    <source>
        <dbReference type="ARBA" id="ARBA00022475"/>
    </source>
</evidence>
<evidence type="ECO:0000313" key="10">
    <source>
        <dbReference type="Proteomes" id="UP000030416"/>
    </source>
</evidence>
<feature type="transmembrane region" description="Helical" evidence="7">
    <location>
        <begin position="87"/>
        <end position="113"/>
    </location>
</feature>
<evidence type="ECO:0000259" key="8">
    <source>
        <dbReference type="PROSITE" id="PS50850"/>
    </source>
</evidence>
<dbReference type="CDD" id="cd06173">
    <property type="entry name" value="MFS_MefA_like"/>
    <property type="match status" value="1"/>
</dbReference>
<accession>A0A0A3I8J5</accession>
<feature type="transmembrane region" description="Helical" evidence="7">
    <location>
        <begin position="159"/>
        <end position="184"/>
    </location>
</feature>
<keyword evidence="4 7" id="KW-0812">Transmembrane</keyword>
<evidence type="ECO:0000256" key="4">
    <source>
        <dbReference type="ARBA" id="ARBA00022692"/>
    </source>
</evidence>
<feature type="transmembrane region" description="Helical" evidence="7">
    <location>
        <begin position="370"/>
        <end position="391"/>
    </location>
</feature>
<dbReference type="SUPFAM" id="SSF103473">
    <property type="entry name" value="MFS general substrate transporter"/>
    <property type="match status" value="1"/>
</dbReference>
<feature type="domain" description="Major facilitator superfamily (MFS) profile" evidence="8">
    <location>
        <begin position="217"/>
        <end position="414"/>
    </location>
</feature>
<dbReference type="Pfam" id="PF05977">
    <property type="entry name" value="MFS_3"/>
    <property type="match status" value="1"/>
</dbReference>
<dbReference type="GO" id="GO:0022857">
    <property type="term" value="F:transmembrane transporter activity"/>
    <property type="evidence" value="ECO:0007669"/>
    <property type="project" value="InterPro"/>
</dbReference>